<gene>
    <name evidence="1" type="ORF">SDC9_52255</name>
</gene>
<comment type="caution">
    <text evidence="1">The sequence shown here is derived from an EMBL/GenBank/DDBJ whole genome shotgun (WGS) entry which is preliminary data.</text>
</comment>
<protein>
    <submittedName>
        <fullName evidence="1">Uncharacterized protein</fullName>
    </submittedName>
</protein>
<dbReference type="AlphaFoldDB" id="A0A644WQ64"/>
<organism evidence="1">
    <name type="scientific">bioreactor metagenome</name>
    <dbReference type="NCBI Taxonomy" id="1076179"/>
    <lineage>
        <taxon>unclassified sequences</taxon>
        <taxon>metagenomes</taxon>
        <taxon>ecological metagenomes</taxon>
    </lineage>
</organism>
<accession>A0A644WQ64</accession>
<evidence type="ECO:0000313" key="1">
    <source>
        <dbReference type="EMBL" id="MPM05960.1"/>
    </source>
</evidence>
<proteinExistence type="predicted"/>
<sequence>MAEKTRVRRTADERIISIEQKIKFHKEKIDLLEKQKKKILSPAQKKKTKDDTLNEIYKAAKASGKSLDDVLAMIKTE</sequence>
<name>A0A644WQ64_9ZZZZ</name>
<dbReference type="EMBL" id="VSSQ01001182">
    <property type="protein sequence ID" value="MPM05960.1"/>
    <property type="molecule type" value="Genomic_DNA"/>
</dbReference>
<reference evidence="1" key="1">
    <citation type="submission" date="2019-08" db="EMBL/GenBank/DDBJ databases">
        <authorList>
            <person name="Kucharzyk K."/>
            <person name="Murdoch R.W."/>
            <person name="Higgins S."/>
            <person name="Loffler F."/>
        </authorList>
    </citation>
    <scope>NUCLEOTIDE SEQUENCE</scope>
</reference>